<accession>A0A517XMC4</accession>
<keyword evidence="5 8" id="KW-0418">Kinase</keyword>
<evidence type="ECO:0000259" key="7">
    <source>
        <dbReference type="PROSITE" id="PS50113"/>
    </source>
</evidence>
<dbReference type="SMART" id="SM00388">
    <property type="entry name" value="HisKA"/>
    <property type="match status" value="1"/>
</dbReference>
<dbReference type="InterPro" id="IPR005467">
    <property type="entry name" value="His_kinase_dom"/>
</dbReference>
<evidence type="ECO:0000313" key="8">
    <source>
        <dbReference type="EMBL" id="QDU18660.1"/>
    </source>
</evidence>
<evidence type="ECO:0000256" key="2">
    <source>
        <dbReference type="ARBA" id="ARBA00012438"/>
    </source>
</evidence>
<proteinExistence type="predicted"/>
<dbReference type="EC" id="2.7.13.3" evidence="2"/>
<dbReference type="InterPro" id="IPR036097">
    <property type="entry name" value="HisK_dim/P_sf"/>
</dbReference>
<dbReference type="SMART" id="SM00086">
    <property type="entry name" value="PAC"/>
    <property type="match status" value="1"/>
</dbReference>
<dbReference type="InterPro" id="IPR003661">
    <property type="entry name" value="HisK_dim/P_dom"/>
</dbReference>
<dbReference type="InterPro" id="IPR035965">
    <property type="entry name" value="PAS-like_dom_sf"/>
</dbReference>
<dbReference type="PROSITE" id="PS50113">
    <property type="entry name" value="PAC"/>
    <property type="match status" value="1"/>
</dbReference>
<dbReference type="InterPro" id="IPR013656">
    <property type="entry name" value="PAS_4"/>
</dbReference>
<dbReference type="OrthoDB" id="3272385at2"/>
<dbReference type="GO" id="GO:0005886">
    <property type="term" value="C:plasma membrane"/>
    <property type="evidence" value="ECO:0007669"/>
    <property type="project" value="TreeGrafter"/>
</dbReference>
<dbReference type="Pfam" id="PF08448">
    <property type="entry name" value="PAS_4"/>
    <property type="match status" value="2"/>
</dbReference>
<dbReference type="SUPFAM" id="SSF47384">
    <property type="entry name" value="Homodimeric domain of signal transducing histidine kinase"/>
    <property type="match status" value="1"/>
</dbReference>
<dbReference type="InterPro" id="IPR000014">
    <property type="entry name" value="PAS"/>
</dbReference>
<dbReference type="Pfam" id="PF13188">
    <property type="entry name" value="PAS_8"/>
    <property type="match status" value="1"/>
</dbReference>
<comment type="catalytic activity">
    <reaction evidence="1">
        <text>ATP + protein L-histidine = ADP + protein N-phospho-L-histidine.</text>
        <dbReference type="EC" id="2.7.13.3"/>
    </reaction>
</comment>
<dbReference type="GO" id="GO:0000155">
    <property type="term" value="F:phosphorelay sensor kinase activity"/>
    <property type="evidence" value="ECO:0007669"/>
    <property type="project" value="InterPro"/>
</dbReference>
<dbReference type="PROSITE" id="PS50109">
    <property type="entry name" value="HIS_KIN"/>
    <property type="match status" value="1"/>
</dbReference>
<dbReference type="PANTHER" id="PTHR43047:SF72">
    <property type="entry name" value="OSMOSENSING HISTIDINE PROTEIN KINASE SLN1"/>
    <property type="match status" value="1"/>
</dbReference>
<dbReference type="RefSeq" id="WP_145234097.1">
    <property type="nucleotide sequence ID" value="NZ_CP036273.1"/>
</dbReference>
<evidence type="ECO:0000256" key="1">
    <source>
        <dbReference type="ARBA" id="ARBA00000085"/>
    </source>
</evidence>
<sequence>MTDPGRAAELRVLIYAPTGRDAALAHDVLARAGVAAHVCADLAAVCTELDAGAGALLTTEEAAATDHDDCLAGWLGRQPPWSDLPVLLLARPGADSPAMTRAVEVLGNVAVLERPVRIAALVSTARTALRGRDRQYQTRQLLLDREQTTVELRTLMDLLPVGVFIAHDPACRRITGNRAANAILRMPGAANLSKTAPPVERPTHFRPSRGGVEIPPAGLPVQRAARGEVVRNEEIDQVFDDGTVVHTLISASPLLDAAGTPRGAVASITDITAQKRTEEALRASEARYRTLFESIDEGFCVIEVLFDAAGRPADYRFVEVNPAFEAQAGMRGAVGRRMLEFVPAIEDHWLTNYGRVAATGEPVRFDGEVKGLNRWFEVYAFRVGDPAARRVAVLFTDATARKRMEDDLRRSVADLAEAHRFLHSALDALTSHIAVLDEAGTILAVNAAWRRFADQNHYDGHNYGVGSNYLTECEPHTGGCMDGREVAAGLRAVLSGREPYFQFEYPCHSPTEHRWFTMRVSRFQTPGPVRVVVSHEDVTTRREAEEALKDADRRKNEFLAMLAHELRNPLAPIRNSLHILRLVGGAEATSVHDMMDRQVAHMVRLVDDLLEVSRITRGKIDLRRAPVDLATVLRTAVETSRPLIDAANHTLTVDVPAGGLVVDGDAVRLAQVFANLLNNAAKYTEPGGAIRLRARRVGADAVVTVRDTGAGIPPEMLARVFDMFTQIDRTDTRAQGGLGIGLTLVKSLVELHGGRVAVRSDGAGKGSEFEVRLPVLPDGAVPAGS</sequence>
<dbReference type="CDD" id="cd00082">
    <property type="entry name" value="HisKA"/>
    <property type="match status" value="1"/>
</dbReference>
<dbReference type="GO" id="GO:0009927">
    <property type="term" value="F:histidine phosphotransfer kinase activity"/>
    <property type="evidence" value="ECO:0007669"/>
    <property type="project" value="TreeGrafter"/>
</dbReference>
<dbReference type="InterPro" id="IPR001610">
    <property type="entry name" value="PAC"/>
</dbReference>
<dbReference type="Pfam" id="PF02518">
    <property type="entry name" value="HATPase_c"/>
    <property type="match status" value="1"/>
</dbReference>
<dbReference type="SUPFAM" id="SSF55874">
    <property type="entry name" value="ATPase domain of HSP90 chaperone/DNA topoisomerase II/histidine kinase"/>
    <property type="match status" value="1"/>
</dbReference>
<dbReference type="SUPFAM" id="SSF55785">
    <property type="entry name" value="PYP-like sensor domain (PAS domain)"/>
    <property type="match status" value="3"/>
</dbReference>
<dbReference type="AlphaFoldDB" id="A0A517XMC4"/>
<dbReference type="Proteomes" id="UP000319576">
    <property type="component" value="Chromosome"/>
</dbReference>
<keyword evidence="4 8" id="KW-0808">Transferase</keyword>
<dbReference type="Gene3D" id="1.10.287.130">
    <property type="match status" value="1"/>
</dbReference>
<keyword evidence="9" id="KW-1185">Reference proteome</keyword>
<dbReference type="PRINTS" id="PR00344">
    <property type="entry name" value="BCTRLSENSOR"/>
</dbReference>
<evidence type="ECO:0000256" key="4">
    <source>
        <dbReference type="ARBA" id="ARBA00022679"/>
    </source>
</evidence>
<dbReference type="Gene3D" id="3.30.450.20">
    <property type="entry name" value="PAS domain"/>
    <property type="match status" value="3"/>
</dbReference>
<dbReference type="InterPro" id="IPR003594">
    <property type="entry name" value="HATPase_dom"/>
</dbReference>
<dbReference type="EMBL" id="CP036273">
    <property type="protein sequence ID" value="QDU18660.1"/>
    <property type="molecule type" value="Genomic_DNA"/>
</dbReference>
<feature type="domain" description="PAC" evidence="7">
    <location>
        <begin position="231"/>
        <end position="283"/>
    </location>
</feature>
<gene>
    <name evidence="8" type="primary">luxQ_2</name>
    <name evidence="8" type="ORF">ETAA1_05530</name>
</gene>
<keyword evidence="3" id="KW-0597">Phosphoprotein</keyword>
<dbReference type="KEGG" id="uli:ETAA1_05530"/>
<feature type="domain" description="Histidine kinase" evidence="6">
    <location>
        <begin position="561"/>
        <end position="777"/>
    </location>
</feature>
<reference evidence="8 9" key="1">
    <citation type="submission" date="2019-02" db="EMBL/GenBank/DDBJ databases">
        <title>Deep-cultivation of Planctomycetes and their phenomic and genomic characterization uncovers novel biology.</title>
        <authorList>
            <person name="Wiegand S."/>
            <person name="Jogler M."/>
            <person name="Boedeker C."/>
            <person name="Pinto D."/>
            <person name="Vollmers J."/>
            <person name="Rivas-Marin E."/>
            <person name="Kohn T."/>
            <person name="Peeters S.H."/>
            <person name="Heuer A."/>
            <person name="Rast P."/>
            <person name="Oberbeckmann S."/>
            <person name="Bunk B."/>
            <person name="Jeske O."/>
            <person name="Meyerdierks A."/>
            <person name="Storesund J.E."/>
            <person name="Kallscheuer N."/>
            <person name="Luecker S."/>
            <person name="Lage O.M."/>
            <person name="Pohl T."/>
            <person name="Merkel B.J."/>
            <person name="Hornburger P."/>
            <person name="Mueller R.-W."/>
            <person name="Bruemmer F."/>
            <person name="Labrenz M."/>
            <person name="Spormann A.M."/>
            <person name="Op den Camp H."/>
            <person name="Overmann J."/>
            <person name="Amann R."/>
            <person name="Jetten M.S.M."/>
            <person name="Mascher T."/>
            <person name="Medema M.H."/>
            <person name="Devos D.P."/>
            <person name="Kaster A.-K."/>
            <person name="Ovreas L."/>
            <person name="Rohde M."/>
            <person name="Galperin M.Y."/>
            <person name="Jogler C."/>
        </authorList>
    </citation>
    <scope>NUCLEOTIDE SEQUENCE [LARGE SCALE GENOMIC DNA]</scope>
    <source>
        <strain evidence="8 9">ETA_A1</strain>
    </source>
</reference>
<evidence type="ECO:0000256" key="5">
    <source>
        <dbReference type="ARBA" id="ARBA00022777"/>
    </source>
</evidence>
<name>A0A517XMC4_9BACT</name>
<dbReference type="FunFam" id="3.30.565.10:FF:000006">
    <property type="entry name" value="Sensor histidine kinase WalK"/>
    <property type="match status" value="1"/>
</dbReference>
<dbReference type="PANTHER" id="PTHR43047">
    <property type="entry name" value="TWO-COMPONENT HISTIDINE PROTEIN KINASE"/>
    <property type="match status" value="1"/>
</dbReference>
<dbReference type="InterPro" id="IPR036890">
    <property type="entry name" value="HATPase_C_sf"/>
</dbReference>
<organism evidence="8 9">
    <name type="scientific">Urbifossiella limnaea</name>
    <dbReference type="NCBI Taxonomy" id="2528023"/>
    <lineage>
        <taxon>Bacteria</taxon>
        <taxon>Pseudomonadati</taxon>
        <taxon>Planctomycetota</taxon>
        <taxon>Planctomycetia</taxon>
        <taxon>Gemmatales</taxon>
        <taxon>Gemmataceae</taxon>
        <taxon>Urbifossiella</taxon>
    </lineage>
</organism>
<evidence type="ECO:0000313" key="9">
    <source>
        <dbReference type="Proteomes" id="UP000319576"/>
    </source>
</evidence>
<dbReference type="InterPro" id="IPR000700">
    <property type="entry name" value="PAS-assoc_C"/>
</dbReference>
<evidence type="ECO:0000256" key="3">
    <source>
        <dbReference type="ARBA" id="ARBA00022553"/>
    </source>
</evidence>
<dbReference type="NCBIfam" id="TIGR00229">
    <property type="entry name" value="sensory_box"/>
    <property type="match status" value="2"/>
</dbReference>
<dbReference type="Pfam" id="PF00512">
    <property type="entry name" value="HisKA"/>
    <property type="match status" value="1"/>
</dbReference>
<dbReference type="InterPro" id="IPR004358">
    <property type="entry name" value="Sig_transdc_His_kin-like_C"/>
</dbReference>
<dbReference type="Gene3D" id="3.30.565.10">
    <property type="entry name" value="Histidine kinase-like ATPase, C-terminal domain"/>
    <property type="match status" value="1"/>
</dbReference>
<evidence type="ECO:0000259" key="6">
    <source>
        <dbReference type="PROSITE" id="PS50109"/>
    </source>
</evidence>
<protein>
    <recommendedName>
        <fullName evidence="2">histidine kinase</fullName>
        <ecNumber evidence="2">2.7.13.3</ecNumber>
    </recommendedName>
</protein>
<dbReference type="SMART" id="SM00387">
    <property type="entry name" value="HATPase_c"/>
    <property type="match status" value="1"/>
</dbReference>